<dbReference type="GO" id="GO:0005988">
    <property type="term" value="P:lactose metabolic process"/>
    <property type="evidence" value="ECO:0007669"/>
    <property type="project" value="UniProtKB-KW"/>
</dbReference>
<evidence type="ECO:0000313" key="11">
    <source>
        <dbReference type="Proteomes" id="UP000824192"/>
    </source>
</evidence>
<dbReference type="GO" id="GO:0005829">
    <property type="term" value="C:cytosol"/>
    <property type="evidence" value="ECO:0007669"/>
    <property type="project" value="TreeGrafter"/>
</dbReference>
<evidence type="ECO:0000256" key="4">
    <source>
        <dbReference type="ARBA" id="ARBA00022777"/>
    </source>
</evidence>
<dbReference type="InterPro" id="IPR011611">
    <property type="entry name" value="PfkB_dom"/>
</dbReference>
<reference evidence="10" key="1">
    <citation type="journal article" date="2021" name="PeerJ">
        <title>Extensive microbial diversity within the chicken gut microbiome revealed by metagenomics and culture.</title>
        <authorList>
            <person name="Gilroy R."/>
            <person name="Ravi A."/>
            <person name="Getino M."/>
            <person name="Pursley I."/>
            <person name="Horton D.L."/>
            <person name="Alikhan N.F."/>
            <person name="Baker D."/>
            <person name="Gharbi K."/>
            <person name="Hall N."/>
            <person name="Watson M."/>
            <person name="Adriaenssens E.M."/>
            <person name="Foster-Nyarko E."/>
            <person name="Jarju S."/>
            <person name="Secka A."/>
            <person name="Antonio M."/>
            <person name="Oren A."/>
            <person name="Chaudhuri R.R."/>
            <person name="La Ragione R."/>
            <person name="Hildebrand F."/>
            <person name="Pallen M.J."/>
        </authorList>
    </citation>
    <scope>NUCLEOTIDE SEQUENCE</scope>
    <source>
        <strain evidence="10">ChiGjej6B6-1540</strain>
    </source>
</reference>
<dbReference type="PROSITE" id="PS00584">
    <property type="entry name" value="PFKB_KINASES_2"/>
    <property type="match status" value="1"/>
</dbReference>
<evidence type="ECO:0000256" key="7">
    <source>
        <dbReference type="PIRNR" id="PIRNR000535"/>
    </source>
</evidence>
<accession>A0A9D1RRV8</accession>
<dbReference type="PIRSF" id="PIRSF000535">
    <property type="entry name" value="1PFK/6PFK/LacC"/>
    <property type="match status" value="1"/>
</dbReference>
<keyword evidence="3 7" id="KW-0547">Nucleotide-binding</keyword>
<comment type="similarity">
    <text evidence="1">Belongs to the carbohydrate kinase pfkB family.</text>
</comment>
<evidence type="ECO:0000256" key="2">
    <source>
        <dbReference type="ARBA" id="ARBA00022679"/>
    </source>
</evidence>
<keyword evidence="4 8" id="KW-0418">Kinase</keyword>
<dbReference type="GO" id="GO:0008662">
    <property type="term" value="F:1-phosphofructokinase activity"/>
    <property type="evidence" value="ECO:0007669"/>
    <property type="project" value="UniProtKB-UniRule"/>
</dbReference>
<organism evidence="10 11">
    <name type="scientific">Candidatus Flavonifractor merdipullorum</name>
    <dbReference type="NCBI Taxonomy" id="2838590"/>
    <lineage>
        <taxon>Bacteria</taxon>
        <taxon>Bacillati</taxon>
        <taxon>Bacillota</taxon>
        <taxon>Clostridia</taxon>
        <taxon>Eubacteriales</taxon>
        <taxon>Oscillospiraceae</taxon>
        <taxon>Flavonifractor</taxon>
    </lineage>
</organism>
<comment type="similarity">
    <text evidence="7">Belongs to the carbohydrate kinase PfkB family. LacC subfamily.</text>
</comment>
<dbReference type="EMBL" id="DXGA01000017">
    <property type="protein sequence ID" value="HIW93048.1"/>
    <property type="molecule type" value="Genomic_DNA"/>
</dbReference>
<dbReference type="Gene3D" id="3.40.1190.20">
    <property type="match status" value="1"/>
</dbReference>
<evidence type="ECO:0000256" key="5">
    <source>
        <dbReference type="ARBA" id="ARBA00022840"/>
    </source>
</evidence>
<comment type="catalytic activity">
    <reaction evidence="7">
        <text>D-tagatofuranose 6-phosphate + ATP = D-tagatofuranose 1,6-bisphosphate + ADP + H(+)</text>
        <dbReference type="Rhea" id="RHEA:12420"/>
        <dbReference type="ChEBI" id="CHEBI:15378"/>
        <dbReference type="ChEBI" id="CHEBI:30616"/>
        <dbReference type="ChEBI" id="CHEBI:58694"/>
        <dbReference type="ChEBI" id="CHEBI:58695"/>
        <dbReference type="ChEBI" id="CHEBI:456216"/>
        <dbReference type="EC" id="2.7.1.144"/>
    </reaction>
</comment>
<dbReference type="InterPro" id="IPR022463">
    <property type="entry name" value="1-PFruKinase"/>
</dbReference>
<evidence type="ECO:0000256" key="6">
    <source>
        <dbReference type="ARBA" id="ARBA00047745"/>
    </source>
</evidence>
<name>A0A9D1RRV8_9FIRM</name>
<dbReference type="InterPro" id="IPR029056">
    <property type="entry name" value="Ribokinase-like"/>
</dbReference>
<dbReference type="InterPro" id="IPR017583">
    <property type="entry name" value="Tagatose/fructose_Pkinase"/>
</dbReference>
<sequence>MIYTVTLNPALDYVVSMEQFALGGLNRADRETILPGGKGINVSMVLKELGVESVALGFIAGFTGKALESALEERGIETSFLTLARGCTRINVKIKAEAESELNGKGPQVEEEGVKRLEEQLKGLKDGDILVLSGSVPAGVPAEIYGRLMSGLEGKGVETVVDTSGEALRAALPYRPFLVKPNRQELEQFLGRTLPDEEGLRWGAEVLRRMGARNVLISLAGEGSLLADETGAFHRRSAPAGTVRNSVGAGDAMVAGFLAGWLREKDYEKAHLWGVAAGSATAFSTGTAAGAEIYRLINKMCP</sequence>
<keyword evidence="2 7" id="KW-0808">Transferase</keyword>
<reference evidence="10" key="2">
    <citation type="submission" date="2021-04" db="EMBL/GenBank/DDBJ databases">
        <authorList>
            <person name="Gilroy R."/>
        </authorList>
    </citation>
    <scope>NUCLEOTIDE SEQUENCE</scope>
    <source>
        <strain evidence="10">ChiGjej6B6-1540</strain>
    </source>
</reference>
<dbReference type="AlphaFoldDB" id="A0A9D1RRV8"/>
<keyword evidence="5 7" id="KW-0067">ATP-binding</keyword>
<comment type="caution">
    <text evidence="10">The sequence shown here is derived from an EMBL/GenBank/DDBJ whole genome shotgun (WGS) entry which is preliminary data.</text>
</comment>
<evidence type="ECO:0000313" key="10">
    <source>
        <dbReference type="EMBL" id="HIW93048.1"/>
    </source>
</evidence>
<dbReference type="EC" id="2.7.1.144" evidence="7"/>
<dbReference type="InterPro" id="IPR002173">
    <property type="entry name" value="Carboh/pur_kinase_PfkB_CS"/>
</dbReference>
<dbReference type="PANTHER" id="PTHR46566">
    <property type="entry name" value="1-PHOSPHOFRUCTOKINASE-RELATED"/>
    <property type="match status" value="1"/>
</dbReference>
<dbReference type="CDD" id="cd01164">
    <property type="entry name" value="FruK_PfkB_like"/>
    <property type="match status" value="1"/>
</dbReference>
<dbReference type="Proteomes" id="UP000824192">
    <property type="component" value="Unassembled WGS sequence"/>
</dbReference>
<dbReference type="NCBIfam" id="TIGR03168">
    <property type="entry name" value="1-PFK"/>
    <property type="match status" value="1"/>
</dbReference>
<dbReference type="GO" id="GO:0016052">
    <property type="term" value="P:carbohydrate catabolic process"/>
    <property type="evidence" value="ECO:0007669"/>
    <property type="project" value="UniProtKB-ARBA"/>
</dbReference>
<dbReference type="GO" id="GO:0009024">
    <property type="term" value="F:tagatose-6-phosphate kinase activity"/>
    <property type="evidence" value="ECO:0007669"/>
    <property type="project" value="UniProtKB-EC"/>
</dbReference>
<evidence type="ECO:0000256" key="8">
    <source>
        <dbReference type="RuleBase" id="RU369061"/>
    </source>
</evidence>
<dbReference type="NCBIfam" id="TIGR03828">
    <property type="entry name" value="pfkB"/>
    <property type="match status" value="1"/>
</dbReference>
<protein>
    <recommendedName>
        <fullName evidence="7">Tagatose-6-phosphate kinase</fullName>
        <ecNumber evidence="7">2.7.1.144</ecNumber>
    </recommendedName>
</protein>
<keyword evidence="7" id="KW-0423">Lactose metabolism</keyword>
<comment type="catalytic activity">
    <reaction evidence="6 8">
        <text>beta-D-fructose 1-phosphate + ATP = beta-D-fructose 1,6-bisphosphate + ADP + H(+)</text>
        <dbReference type="Rhea" id="RHEA:14213"/>
        <dbReference type="ChEBI" id="CHEBI:15378"/>
        <dbReference type="ChEBI" id="CHEBI:30616"/>
        <dbReference type="ChEBI" id="CHEBI:32966"/>
        <dbReference type="ChEBI" id="CHEBI:138881"/>
        <dbReference type="ChEBI" id="CHEBI:456216"/>
        <dbReference type="EC" id="2.7.1.56"/>
    </reaction>
</comment>
<dbReference type="FunFam" id="3.40.1190.20:FF:000001">
    <property type="entry name" value="Phosphofructokinase"/>
    <property type="match status" value="1"/>
</dbReference>
<gene>
    <name evidence="10" type="primary">pfkB</name>
    <name evidence="10" type="ORF">H9868_00750</name>
</gene>
<comment type="function">
    <text evidence="8">Catalyzes the ATP-dependent phosphorylation of fructose-l-phosphate to fructose-l,6-bisphosphate.</text>
</comment>
<dbReference type="Pfam" id="PF00294">
    <property type="entry name" value="PfkB"/>
    <property type="match status" value="1"/>
</dbReference>
<dbReference type="GO" id="GO:0005524">
    <property type="term" value="F:ATP binding"/>
    <property type="evidence" value="ECO:0007669"/>
    <property type="project" value="UniProtKB-UniRule"/>
</dbReference>
<proteinExistence type="inferred from homology"/>
<comment type="pathway">
    <text evidence="7">Carbohydrate metabolism; D-tagatose 6-phosphate degradation; D-glyceraldehyde 3-phosphate and glycerone phosphate from D-tagatose 6-phosphate: step 1/2.</text>
</comment>
<dbReference type="PANTHER" id="PTHR46566:SF1">
    <property type="entry name" value="1-PHOSPHOFRUCTOKINASE"/>
    <property type="match status" value="1"/>
</dbReference>
<feature type="domain" description="Carbohydrate kinase PfkB" evidence="9">
    <location>
        <begin position="21"/>
        <end position="290"/>
    </location>
</feature>
<dbReference type="GO" id="GO:0044281">
    <property type="term" value="P:small molecule metabolic process"/>
    <property type="evidence" value="ECO:0007669"/>
    <property type="project" value="UniProtKB-ARBA"/>
</dbReference>
<dbReference type="SUPFAM" id="SSF53613">
    <property type="entry name" value="Ribokinase-like"/>
    <property type="match status" value="1"/>
</dbReference>
<evidence type="ECO:0000256" key="3">
    <source>
        <dbReference type="ARBA" id="ARBA00022741"/>
    </source>
</evidence>
<evidence type="ECO:0000259" key="9">
    <source>
        <dbReference type="Pfam" id="PF00294"/>
    </source>
</evidence>
<evidence type="ECO:0000256" key="1">
    <source>
        <dbReference type="ARBA" id="ARBA00005380"/>
    </source>
</evidence>